<dbReference type="PROSITE" id="PS00584">
    <property type="entry name" value="PFKB_KINASES_2"/>
    <property type="match status" value="1"/>
</dbReference>
<dbReference type="Gene3D" id="1.20.1050.10">
    <property type="match status" value="1"/>
</dbReference>
<evidence type="ECO:0000313" key="6">
    <source>
        <dbReference type="EMBL" id="KAG9324346.1"/>
    </source>
</evidence>
<keyword evidence="2" id="KW-0418">Kinase</keyword>
<dbReference type="PANTHER" id="PTHR42774:SF3">
    <property type="entry name" value="KETOHEXOKINASE"/>
    <property type="match status" value="1"/>
</dbReference>
<dbReference type="PROSITE" id="PS50404">
    <property type="entry name" value="GST_NTER"/>
    <property type="match status" value="1"/>
</dbReference>
<gene>
    <name evidence="6" type="ORF">KVV02_004941</name>
</gene>
<dbReference type="InterPro" id="IPR029056">
    <property type="entry name" value="Ribokinase-like"/>
</dbReference>
<feature type="domain" description="GST N-terminal" evidence="4">
    <location>
        <begin position="18"/>
        <end position="101"/>
    </location>
</feature>
<dbReference type="InterPro" id="IPR010987">
    <property type="entry name" value="Glutathione-S-Trfase_C-like"/>
</dbReference>
<dbReference type="SUPFAM" id="SSF52833">
    <property type="entry name" value="Thioredoxin-like"/>
    <property type="match status" value="1"/>
</dbReference>
<dbReference type="Pfam" id="PF00294">
    <property type="entry name" value="PfkB"/>
    <property type="match status" value="1"/>
</dbReference>
<dbReference type="PANTHER" id="PTHR42774">
    <property type="entry name" value="PHOSPHOTRANSFERASE SYSTEM TRANSPORT PROTEIN"/>
    <property type="match status" value="1"/>
</dbReference>
<keyword evidence="1" id="KW-0808">Transferase</keyword>
<evidence type="ECO:0000259" key="5">
    <source>
        <dbReference type="PROSITE" id="PS50405"/>
    </source>
</evidence>
<feature type="region of interest" description="Disordered" evidence="3">
    <location>
        <begin position="251"/>
        <end position="274"/>
    </location>
</feature>
<dbReference type="CDD" id="cd03192">
    <property type="entry name" value="GST_C_Sigma_like"/>
    <property type="match status" value="1"/>
</dbReference>
<dbReference type="SFLD" id="SFLDS00019">
    <property type="entry name" value="Glutathione_Transferase_(cytos"/>
    <property type="match status" value="1"/>
</dbReference>
<proteinExistence type="predicted"/>
<evidence type="ECO:0000256" key="3">
    <source>
        <dbReference type="SAM" id="MobiDB-lite"/>
    </source>
</evidence>
<dbReference type="GO" id="GO:0016301">
    <property type="term" value="F:kinase activity"/>
    <property type="evidence" value="ECO:0007669"/>
    <property type="project" value="UniProtKB-KW"/>
</dbReference>
<sequence>MVLPSSTSNALSFDKANAKFAFHYFPFHGLGACARALLSFGDVQWDNRLQSMDEWPQIKDTTAFGTLPVLIETNTATGATFEIPDSGAIERYLAKKFGLLGDTPREQTLNDVFYAQAVMLNTKWAEKIVWGEEESRPKAIEQFLQTTVPTWAKACEKHLKENGNTGHFVDNKLTLADIKTAVVMDTLMSMDDGHVLNATVSPCLLKLKEAVDTNASYAAWRKSEEFGQLDAITQKANMHKMFRLHSKASSATSSTTSFSGGSSGTSGNSSNNSYISSNPGSKVGIYLVGATYLDTILHVDNFPTEDTKQRAERVEQRRGGNAANTAEVLGQDPRSKVWYMSSMPSPVASKVLLKALEESNVKTDACVYHSSQLSPPQAYIISASNPQTRTIISHSTLPDLTLEEFIKKFDVACMRAVSDIVQMSCPFRWIHFEGRGAETYKMIDHIESVYIRQGWRQKLTISVEFEKGDRPGIKNLLQQADVCFFSKLYAETLGFDRPEDFLASIGDYCKPTATLFCCWGALGAVGLHLESRTRFSSSAGKIDMVMDSVGAGDTFIAGIILALGVRGYDIGRGLRFACELASLKCTQYGFKRLLRSTEM</sequence>
<dbReference type="SUPFAM" id="SSF53613">
    <property type="entry name" value="Ribokinase-like"/>
    <property type="match status" value="1"/>
</dbReference>
<dbReference type="InterPro" id="IPR011611">
    <property type="entry name" value="PfkB_dom"/>
</dbReference>
<dbReference type="EMBL" id="JAIFTL010000069">
    <property type="protein sequence ID" value="KAG9324346.1"/>
    <property type="molecule type" value="Genomic_DNA"/>
</dbReference>
<dbReference type="Gene3D" id="3.40.30.10">
    <property type="entry name" value="Glutaredoxin"/>
    <property type="match status" value="1"/>
</dbReference>
<dbReference type="PROSITE" id="PS50405">
    <property type="entry name" value="GST_CTER"/>
    <property type="match status" value="1"/>
</dbReference>
<reference evidence="6" key="1">
    <citation type="submission" date="2021-07" db="EMBL/GenBank/DDBJ databases">
        <title>Draft genome of Mortierella alpina, strain LL118, isolated from an aspen leaf litter sample.</title>
        <authorList>
            <person name="Yang S."/>
            <person name="Vinatzer B.A."/>
        </authorList>
    </citation>
    <scope>NUCLEOTIDE SEQUENCE</scope>
    <source>
        <strain evidence="6">LL118</strain>
    </source>
</reference>
<accession>A0A9P8A802</accession>
<dbReference type="InterPro" id="IPR036249">
    <property type="entry name" value="Thioredoxin-like_sf"/>
</dbReference>
<protein>
    <recommendedName>
        <fullName evidence="8">Ketohexokinase</fullName>
    </recommendedName>
</protein>
<evidence type="ECO:0000259" key="4">
    <source>
        <dbReference type="PROSITE" id="PS50404"/>
    </source>
</evidence>
<dbReference type="InterPro" id="IPR004046">
    <property type="entry name" value="GST_C"/>
</dbReference>
<dbReference type="SUPFAM" id="SSF47616">
    <property type="entry name" value="GST C-terminal domain-like"/>
    <property type="match status" value="1"/>
</dbReference>
<dbReference type="InterPro" id="IPR052562">
    <property type="entry name" value="Ketohexokinase-related"/>
</dbReference>
<dbReference type="Proteomes" id="UP000717515">
    <property type="component" value="Unassembled WGS sequence"/>
</dbReference>
<organism evidence="6 7">
    <name type="scientific">Mortierella alpina</name>
    <name type="common">Oleaginous fungus</name>
    <name type="synonym">Mortierella renispora</name>
    <dbReference type="NCBI Taxonomy" id="64518"/>
    <lineage>
        <taxon>Eukaryota</taxon>
        <taxon>Fungi</taxon>
        <taxon>Fungi incertae sedis</taxon>
        <taxon>Mucoromycota</taxon>
        <taxon>Mortierellomycotina</taxon>
        <taxon>Mortierellomycetes</taxon>
        <taxon>Mortierellales</taxon>
        <taxon>Mortierellaceae</taxon>
        <taxon>Mortierella</taxon>
    </lineage>
</organism>
<dbReference type="InterPro" id="IPR002173">
    <property type="entry name" value="Carboh/pur_kinase_PfkB_CS"/>
</dbReference>
<feature type="domain" description="GST C-terminal" evidence="5">
    <location>
        <begin position="103"/>
        <end position="233"/>
    </location>
</feature>
<dbReference type="InterPro" id="IPR040079">
    <property type="entry name" value="Glutathione_S-Trfase"/>
</dbReference>
<dbReference type="AlphaFoldDB" id="A0A9P8A802"/>
<dbReference type="Pfam" id="PF14497">
    <property type="entry name" value="GST_C_3"/>
    <property type="match status" value="1"/>
</dbReference>
<name>A0A9P8A802_MORAP</name>
<dbReference type="InterPro" id="IPR036282">
    <property type="entry name" value="Glutathione-S-Trfase_C_sf"/>
</dbReference>
<evidence type="ECO:0008006" key="8">
    <source>
        <dbReference type="Google" id="ProtNLM"/>
    </source>
</evidence>
<evidence type="ECO:0000256" key="2">
    <source>
        <dbReference type="ARBA" id="ARBA00022777"/>
    </source>
</evidence>
<evidence type="ECO:0000313" key="7">
    <source>
        <dbReference type="Proteomes" id="UP000717515"/>
    </source>
</evidence>
<comment type="caution">
    <text evidence="6">The sequence shown here is derived from an EMBL/GenBank/DDBJ whole genome shotgun (WGS) entry which is preliminary data.</text>
</comment>
<dbReference type="CDD" id="cd03039">
    <property type="entry name" value="GST_N_Sigma_like"/>
    <property type="match status" value="1"/>
</dbReference>
<evidence type="ECO:0000256" key="1">
    <source>
        <dbReference type="ARBA" id="ARBA00022679"/>
    </source>
</evidence>
<dbReference type="Gene3D" id="3.40.1190.20">
    <property type="match status" value="1"/>
</dbReference>
<dbReference type="InterPro" id="IPR004045">
    <property type="entry name" value="Glutathione_S-Trfase_N"/>
</dbReference>